<evidence type="ECO:0000313" key="2">
    <source>
        <dbReference type="Proteomes" id="UP001623558"/>
    </source>
</evidence>
<organism evidence="1 2">
    <name type="scientific">Aquirufa salirivi</name>
    <dbReference type="NCBI Taxonomy" id="3104729"/>
    <lineage>
        <taxon>Bacteria</taxon>
        <taxon>Pseudomonadati</taxon>
        <taxon>Bacteroidota</taxon>
        <taxon>Cytophagia</taxon>
        <taxon>Cytophagales</taxon>
        <taxon>Flectobacillaceae</taxon>
        <taxon>Aquirufa</taxon>
    </lineage>
</organism>
<name>A0ABW8RUE8_9BACT</name>
<gene>
    <name evidence="1" type="ORF">U0R11_08195</name>
</gene>
<evidence type="ECO:0000313" key="1">
    <source>
        <dbReference type="EMBL" id="MFL0162368.1"/>
    </source>
</evidence>
<dbReference type="RefSeq" id="WP_406751225.1">
    <property type="nucleotide sequence ID" value="NZ_JBEWZH010000005.1"/>
</dbReference>
<protein>
    <recommendedName>
        <fullName evidence="3">Nucleotidyltransferase family protein</fullName>
    </recommendedName>
</protein>
<dbReference type="EMBL" id="JBEWZH010000005">
    <property type="protein sequence ID" value="MFL0162368.1"/>
    <property type="molecule type" value="Genomic_DNA"/>
</dbReference>
<keyword evidence="2" id="KW-1185">Reference proteome</keyword>
<accession>A0ABW8RUE8</accession>
<comment type="caution">
    <text evidence="1">The sequence shown here is derived from an EMBL/GenBank/DDBJ whole genome shotgun (WGS) entry which is preliminary data.</text>
</comment>
<reference evidence="1 2" key="1">
    <citation type="submission" date="2024-07" db="EMBL/GenBank/DDBJ databases">
        <authorList>
            <person name="Pitt A."/>
            <person name="Hahn M.W."/>
        </authorList>
    </citation>
    <scope>NUCLEOTIDE SEQUENCE [LARGE SCALE GENOMIC DNA]</scope>
    <source>
        <strain evidence="1 2">1-SAACH-A3</strain>
    </source>
</reference>
<dbReference type="Gene3D" id="3.30.460.40">
    <property type="match status" value="1"/>
</dbReference>
<dbReference type="SUPFAM" id="SSF81301">
    <property type="entry name" value="Nucleotidyltransferase"/>
    <property type="match status" value="1"/>
</dbReference>
<dbReference type="Proteomes" id="UP001623558">
    <property type="component" value="Unassembled WGS sequence"/>
</dbReference>
<dbReference type="InterPro" id="IPR043519">
    <property type="entry name" value="NT_sf"/>
</dbReference>
<sequence length="152" mass="17609">MGNIFNPDFQDFLLALNKNEVKYVLVGGYSVIYHGFPRTTGDLDIFVEVSKSNYHKLAQAFEQFQMPLFDMTEDSFLHQSQINVYTFGRPPVCIEMLKEISGFTFQEIYNNALNTVFEEIPMKVIHINDLKRNKKMSGRAKDLNDLENLSKL</sequence>
<evidence type="ECO:0008006" key="3">
    <source>
        <dbReference type="Google" id="ProtNLM"/>
    </source>
</evidence>
<proteinExistence type="predicted"/>